<dbReference type="SUPFAM" id="SSF52091">
    <property type="entry name" value="SpoIIaa-like"/>
    <property type="match status" value="1"/>
</dbReference>
<keyword evidence="6" id="KW-1185">Reference proteome</keyword>
<dbReference type="NCBIfam" id="TIGR00377">
    <property type="entry name" value="ant_ant_sig"/>
    <property type="match status" value="1"/>
</dbReference>
<dbReference type="InterPro" id="IPR003658">
    <property type="entry name" value="Anti-sigma_ant"/>
</dbReference>
<dbReference type="Proteomes" id="UP000253303">
    <property type="component" value="Unassembled WGS sequence"/>
</dbReference>
<evidence type="ECO:0000313" key="6">
    <source>
        <dbReference type="Proteomes" id="UP000253303"/>
    </source>
</evidence>
<proteinExistence type="inferred from homology"/>
<gene>
    <name evidence="5" type="ORF">DP939_07770</name>
</gene>
<accession>A0A366M676</accession>
<dbReference type="Pfam" id="PF01740">
    <property type="entry name" value="STAS"/>
    <property type="match status" value="1"/>
</dbReference>
<feature type="domain" description="STAS" evidence="4">
    <location>
        <begin position="49"/>
        <end position="129"/>
    </location>
</feature>
<evidence type="ECO:0000256" key="1">
    <source>
        <dbReference type="ARBA" id="ARBA00009013"/>
    </source>
</evidence>
<reference evidence="5 6" key="1">
    <citation type="submission" date="2018-06" db="EMBL/GenBank/DDBJ databases">
        <title>Sphaerisporangium craniellae sp. nov., isolated from a marine sponge in the South China Sea.</title>
        <authorList>
            <person name="Li L."/>
        </authorList>
    </citation>
    <scope>NUCLEOTIDE SEQUENCE [LARGE SCALE GENOMIC DNA]</scope>
    <source>
        <strain evidence="5 6">LHW63015</strain>
    </source>
</reference>
<dbReference type="InterPro" id="IPR002645">
    <property type="entry name" value="STAS_dom"/>
</dbReference>
<dbReference type="Gene3D" id="3.30.750.24">
    <property type="entry name" value="STAS domain"/>
    <property type="match status" value="1"/>
</dbReference>
<protein>
    <recommendedName>
        <fullName evidence="2">Anti-sigma factor antagonist</fullName>
    </recommendedName>
</protein>
<feature type="region of interest" description="Disordered" evidence="3">
    <location>
        <begin position="134"/>
        <end position="159"/>
    </location>
</feature>
<evidence type="ECO:0000256" key="3">
    <source>
        <dbReference type="SAM" id="MobiDB-lite"/>
    </source>
</evidence>
<dbReference type="OrthoDB" id="3481860at2"/>
<evidence type="ECO:0000313" key="5">
    <source>
        <dbReference type="EMBL" id="RBQ20952.1"/>
    </source>
</evidence>
<sequence length="159" mass="17183">MIDAAAGRAWGEVMAMGDHDHDHDQRHDRDQGRRDGLAITVWHSAVCPVIGLRGELGTTTAAEFAREMDHALAPRPAAVVVDLSRLAFCDFEGMGALIGAHRRARRRGGELVLAGAQGRCARLLRRTGLDHVFPQLHSRPQGTGTGRDGPGRLSPVTRT</sequence>
<dbReference type="PANTHER" id="PTHR33495">
    <property type="entry name" value="ANTI-SIGMA FACTOR ANTAGONIST TM_1081-RELATED-RELATED"/>
    <property type="match status" value="1"/>
</dbReference>
<evidence type="ECO:0000256" key="2">
    <source>
        <dbReference type="RuleBase" id="RU003749"/>
    </source>
</evidence>
<comment type="similarity">
    <text evidence="1 2">Belongs to the anti-sigma-factor antagonist family.</text>
</comment>
<evidence type="ECO:0000259" key="4">
    <source>
        <dbReference type="PROSITE" id="PS50801"/>
    </source>
</evidence>
<name>A0A366M676_9ACTN</name>
<dbReference type="CDD" id="cd07043">
    <property type="entry name" value="STAS_anti-anti-sigma_factors"/>
    <property type="match status" value="1"/>
</dbReference>
<dbReference type="RefSeq" id="WP_113979908.1">
    <property type="nucleotide sequence ID" value="NZ_QMEY01000002.1"/>
</dbReference>
<dbReference type="PANTHER" id="PTHR33495:SF2">
    <property type="entry name" value="ANTI-SIGMA FACTOR ANTAGONIST TM_1081-RELATED"/>
    <property type="match status" value="1"/>
</dbReference>
<dbReference type="InterPro" id="IPR036513">
    <property type="entry name" value="STAS_dom_sf"/>
</dbReference>
<comment type="caution">
    <text evidence="5">The sequence shown here is derived from an EMBL/GenBank/DDBJ whole genome shotgun (WGS) entry which is preliminary data.</text>
</comment>
<organism evidence="5 6">
    <name type="scientific">Spongiactinospora rosea</name>
    <dbReference type="NCBI Taxonomy" id="2248750"/>
    <lineage>
        <taxon>Bacteria</taxon>
        <taxon>Bacillati</taxon>
        <taxon>Actinomycetota</taxon>
        <taxon>Actinomycetes</taxon>
        <taxon>Streptosporangiales</taxon>
        <taxon>Streptosporangiaceae</taxon>
        <taxon>Spongiactinospora</taxon>
    </lineage>
</organism>
<dbReference type="AlphaFoldDB" id="A0A366M676"/>
<dbReference type="GO" id="GO:0043856">
    <property type="term" value="F:anti-sigma factor antagonist activity"/>
    <property type="evidence" value="ECO:0007669"/>
    <property type="project" value="InterPro"/>
</dbReference>
<dbReference type="EMBL" id="QMEY01000002">
    <property type="protein sequence ID" value="RBQ20952.1"/>
    <property type="molecule type" value="Genomic_DNA"/>
</dbReference>
<dbReference type="PROSITE" id="PS50801">
    <property type="entry name" value="STAS"/>
    <property type="match status" value="1"/>
</dbReference>